<dbReference type="SUPFAM" id="SSF69593">
    <property type="entry name" value="Glycerol-3-phosphate (1)-acyltransferase"/>
    <property type="match status" value="1"/>
</dbReference>
<evidence type="ECO:0000259" key="7">
    <source>
        <dbReference type="SMART" id="SM00563"/>
    </source>
</evidence>
<keyword evidence="6" id="KW-0812">Transmembrane</keyword>
<evidence type="ECO:0000313" key="8">
    <source>
        <dbReference type="EMBL" id="CAD8337271.1"/>
    </source>
</evidence>
<accession>A0A7R9WW38</accession>
<keyword evidence="6" id="KW-0472">Membrane</keyword>
<protein>
    <recommendedName>
        <fullName evidence="7">Phospholipid/glycerol acyltransferase domain-containing protein</fullName>
    </recommendedName>
</protein>
<dbReference type="InterPro" id="IPR002123">
    <property type="entry name" value="Plipid/glycerol_acylTrfase"/>
</dbReference>
<evidence type="ECO:0000256" key="5">
    <source>
        <dbReference type="ARBA" id="ARBA00023315"/>
    </source>
</evidence>
<sequence length="149" mass="16795">MNSCIHAFIDICHHLIKIMQSCFVFFVLCISLVLAIPCIYRLQEGIHLCTFPEGTRSKSGRLLPFKNGAFKMAYKAGAPVVPISIVNSGKVMPPGWMFAMRPSYKNAKIIVHEPVETEGRTEEEVAAEVRRRMIEGLPDYQRPLEQDTA</sequence>
<dbReference type="Pfam" id="PF01553">
    <property type="entry name" value="Acyltransferase"/>
    <property type="match status" value="1"/>
</dbReference>
<name>A0A7R9WW38_9STRA</name>
<dbReference type="AlphaFoldDB" id="A0A7R9WW38"/>
<keyword evidence="3" id="KW-0808">Transferase</keyword>
<organism evidence="8">
    <name type="scientific">Craspedostauros australis</name>
    <dbReference type="NCBI Taxonomy" id="1486917"/>
    <lineage>
        <taxon>Eukaryota</taxon>
        <taxon>Sar</taxon>
        <taxon>Stramenopiles</taxon>
        <taxon>Ochrophyta</taxon>
        <taxon>Bacillariophyta</taxon>
        <taxon>Bacillariophyceae</taxon>
        <taxon>Bacillariophycidae</taxon>
        <taxon>Naviculales</taxon>
        <taxon>Naviculaceae</taxon>
        <taxon>Craspedostauros</taxon>
    </lineage>
</organism>
<keyword evidence="6" id="KW-1133">Transmembrane helix</keyword>
<proteinExistence type="predicted"/>
<dbReference type="PANTHER" id="PTHR10434:SF64">
    <property type="entry name" value="1-ACYL-SN-GLYCEROL-3-PHOSPHATE ACYLTRANSFERASE-RELATED"/>
    <property type="match status" value="1"/>
</dbReference>
<evidence type="ECO:0000256" key="3">
    <source>
        <dbReference type="ARBA" id="ARBA00022679"/>
    </source>
</evidence>
<keyword evidence="4" id="KW-0443">Lipid metabolism</keyword>
<dbReference type="SMART" id="SM00563">
    <property type="entry name" value="PlsC"/>
    <property type="match status" value="1"/>
</dbReference>
<feature type="domain" description="Phospholipid/glycerol acyltransferase" evidence="7">
    <location>
        <begin position="8"/>
        <end position="88"/>
    </location>
</feature>
<dbReference type="CDD" id="cd07989">
    <property type="entry name" value="LPLAT_AGPAT-like"/>
    <property type="match status" value="1"/>
</dbReference>
<gene>
    <name evidence="8" type="ORF">CAUS1442_LOCUS9399</name>
</gene>
<dbReference type="PANTHER" id="PTHR10434">
    <property type="entry name" value="1-ACYL-SN-GLYCEROL-3-PHOSPHATE ACYLTRANSFERASE"/>
    <property type="match status" value="1"/>
</dbReference>
<evidence type="ECO:0000256" key="4">
    <source>
        <dbReference type="ARBA" id="ARBA00023098"/>
    </source>
</evidence>
<keyword evidence="2" id="KW-0444">Lipid biosynthesis</keyword>
<evidence type="ECO:0000256" key="6">
    <source>
        <dbReference type="SAM" id="Phobius"/>
    </source>
</evidence>
<feature type="transmembrane region" description="Helical" evidence="6">
    <location>
        <begin position="21"/>
        <end position="42"/>
    </location>
</feature>
<dbReference type="EMBL" id="HBEF01015007">
    <property type="protein sequence ID" value="CAD8337271.1"/>
    <property type="molecule type" value="Transcribed_RNA"/>
</dbReference>
<dbReference type="GO" id="GO:0003841">
    <property type="term" value="F:1-acylglycerol-3-phosphate O-acyltransferase activity"/>
    <property type="evidence" value="ECO:0007669"/>
    <property type="project" value="TreeGrafter"/>
</dbReference>
<reference evidence="8" key="1">
    <citation type="submission" date="2021-01" db="EMBL/GenBank/DDBJ databases">
        <authorList>
            <person name="Corre E."/>
            <person name="Pelletier E."/>
            <person name="Niang G."/>
            <person name="Scheremetjew M."/>
            <person name="Finn R."/>
            <person name="Kale V."/>
            <person name="Holt S."/>
            <person name="Cochrane G."/>
            <person name="Meng A."/>
            <person name="Brown T."/>
            <person name="Cohen L."/>
        </authorList>
    </citation>
    <scope>NUCLEOTIDE SEQUENCE</scope>
    <source>
        <strain evidence="8">CCMP3328</strain>
    </source>
</reference>
<evidence type="ECO:0000256" key="2">
    <source>
        <dbReference type="ARBA" id="ARBA00022516"/>
    </source>
</evidence>
<evidence type="ECO:0000256" key="1">
    <source>
        <dbReference type="ARBA" id="ARBA00005189"/>
    </source>
</evidence>
<dbReference type="GO" id="GO:0006654">
    <property type="term" value="P:phosphatidic acid biosynthetic process"/>
    <property type="evidence" value="ECO:0007669"/>
    <property type="project" value="TreeGrafter"/>
</dbReference>
<keyword evidence="5" id="KW-0012">Acyltransferase</keyword>
<comment type="pathway">
    <text evidence="1">Lipid metabolism.</text>
</comment>